<dbReference type="InterPro" id="IPR051204">
    <property type="entry name" value="ABC_transp_perm/SBD"/>
</dbReference>
<dbReference type="InterPro" id="IPR058089">
    <property type="entry name" value="EgtUBC_SBD"/>
</dbReference>
<dbReference type="STRING" id="371602.SAMN04487984_0238"/>
<keyword evidence="3 8" id="KW-0812">Transmembrane</keyword>
<accession>A0A1W1Y3D5</accession>
<dbReference type="FunFam" id="1.10.3720.10:FF:000001">
    <property type="entry name" value="Glycine betaine ABC transporter, permease"/>
    <property type="match status" value="1"/>
</dbReference>
<evidence type="ECO:0000256" key="1">
    <source>
        <dbReference type="ARBA" id="ARBA00004141"/>
    </source>
</evidence>
<dbReference type="CDD" id="cd13610">
    <property type="entry name" value="PBP2_ChoS"/>
    <property type="match status" value="1"/>
</dbReference>
<dbReference type="Pfam" id="PF04069">
    <property type="entry name" value="OpuAC"/>
    <property type="match status" value="1"/>
</dbReference>
<proteinExistence type="inferred from homology"/>
<dbReference type="PANTHER" id="PTHR30177">
    <property type="entry name" value="GLYCINE BETAINE/L-PROLINE TRANSPORT SYSTEM PERMEASE PROTEIN PROW"/>
    <property type="match status" value="1"/>
</dbReference>
<comment type="similarity">
    <text evidence="7">In the N-terminal section; belongs to the binding-protein-dependent transport system permease family.</text>
</comment>
<dbReference type="InterPro" id="IPR007210">
    <property type="entry name" value="ABC_Gly_betaine_transp_sub-bd"/>
</dbReference>
<dbReference type="EMBL" id="FWXK01000001">
    <property type="protein sequence ID" value="SMC30655.1"/>
    <property type="molecule type" value="Genomic_DNA"/>
</dbReference>
<keyword evidence="11" id="KW-1185">Reference proteome</keyword>
<feature type="transmembrane region" description="Helical" evidence="8">
    <location>
        <begin position="64"/>
        <end position="94"/>
    </location>
</feature>
<evidence type="ECO:0000256" key="5">
    <source>
        <dbReference type="ARBA" id="ARBA00023136"/>
    </source>
</evidence>
<dbReference type="PROSITE" id="PS50928">
    <property type="entry name" value="ABC_TM1"/>
    <property type="match status" value="1"/>
</dbReference>
<dbReference type="InterPro" id="IPR035906">
    <property type="entry name" value="MetI-like_sf"/>
</dbReference>
<evidence type="ECO:0000256" key="8">
    <source>
        <dbReference type="RuleBase" id="RU363032"/>
    </source>
</evidence>
<dbReference type="GO" id="GO:0022857">
    <property type="term" value="F:transmembrane transporter activity"/>
    <property type="evidence" value="ECO:0007669"/>
    <property type="project" value="InterPro"/>
</dbReference>
<evidence type="ECO:0000256" key="3">
    <source>
        <dbReference type="ARBA" id="ARBA00022692"/>
    </source>
</evidence>
<comment type="subcellular location">
    <subcellularLocation>
        <location evidence="8">Cell membrane</location>
        <topology evidence="8">Multi-pass membrane protein</topology>
    </subcellularLocation>
    <subcellularLocation>
        <location evidence="1">Membrane</location>
        <topology evidence="1">Multi-pass membrane protein</topology>
    </subcellularLocation>
</comment>
<feature type="domain" description="ABC transmembrane type-1" evidence="9">
    <location>
        <begin position="19"/>
        <end position="202"/>
    </location>
</feature>
<evidence type="ECO:0000259" key="9">
    <source>
        <dbReference type="PROSITE" id="PS50928"/>
    </source>
</evidence>
<dbReference type="CDD" id="cd06261">
    <property type="entry name" value="TM_PBP2"/>
    <property type="match status" value="1"/>
</dbReference>
<dbReference type="InterPro" id="IPR000515">
    <property type="entry name" value="MetI-like"/>
</dbReference>
<evidence type="ECO:0000256" key="6">
    <source>
        <dbReference type="ARBA" id="ARBA00035642"/>
    </source>
</evidence>
<protein>
    <submittedName>
        <fullName evidence="10">Osmoprotectant transport system permease protein</fullName>
    </submittedName>
</protein>
<dbReference type="Gene3D" id="1.10.3720.10">
    <property type="entry name" value="MetI-like"/>
    <property type="match status" value="1"/>
</dbReference>
<evidence type="ECO:0000256" key="7">
    <source>
        <dbReference type="ARBA" id="ARBA00035652"/>
    </source>
</evidence>
<comment type="similarity">
    <text evidence="6">In the C-terminal section; belongs to the OsmX family.</text>
</comment>
<dbReference type="SUPFAM" id="SSF53850">
    <property type="entry name" value="Periplasmic binding protein-like II"/>
    <property type="match status" value="1"/>
</dbReference>
<dbReference type="AlphaFoldDB" id="A0A1W1Y3D5"/>
<dbReference type="PANTHER" id="PTHR30177:SF4">
    <property type="entry name" value="OSMOPROTECTANT IMPORT PERMEASE PROTEIN OSMW"/>
    <property type="match status" value="1"/>
</dbReference>
<evidence type="ECO:0000313" key="11">
    <source>
        <dbReference type="Proteomes" id="UP000243884"/>
    </source>
</evidence>
<dbReference type="Gene3D" id="3.40.190.10">
    <property type="entry name" value="Periplasmic binding protein-like II"/>
    <property type="match status" value="1"/>
</dbReference>
<keyword evidence="4 8" id="KW-1133">Transmembrane helix</keyword>
<feature type="transmembrane region" description="Helical" evidence="8">
    <location>
        <begin position="20"/>
        <end position="44"/>
    </location>
</feature>
<feature type="transmembrane region" description="Helical" evidence="8">
    <location>
        <begin position="178"/>
        <end position="201"/>
    </location>
</feature>
<reference evidence="11" key="1">
    <citation type="submission" date="2017-04" db="EMBL/GenBank/DDBJ databases">
        <authorList>
            <person name="Varghese N."/>
            <person name="Submissions S."/>
        </authorList>
    </citation>
    <scope>NUCLEOTIDE SEQUENCE [LARGE SCALE GENOMIC DNA]</scope>
    <source>
        <strain evidence="11">DSM 21500</strain>
    </source>
</reference>
<dbReference type="RefSeq" id="WP_084097843.1">
    <property type="nucleotide sequence ID" value="NZ_FWXK01000001.1"/>
</dbReference>
<feature type="transmembrane region" description="Helical" evidence="8">
    <location>
        <begin position="145"/>
        <end position="172"/>
    </location>
</feature>
<name>A0A1W1Y3D5_9LACT</name>
<dbReference type="GO" id="GO:0043190">
    <property type="term" value="C:ATP-binding cassette (ABC) transporter complex"/>
    <property type="evidence" value="ECO:0007669"/>
    <property type="project" value="InterPro"/>
</dbReference>
<sequence>MNALLETFIERKDELLSATLTHIGISLTALLIAIVITVPLAIWLVNHRKVGEVVLQITSVLQTIPSLALLGLLIPFVGIGSTPALIALVIYALLPIFQNTYVGLSEIDPALEEAATAFGMSRLRRLFKVDLPIAMPIIISGIRSALVLIIGTATLAALVGGGGLGNFILLGIDRNNLALTLIGAIASALLAVIFSGLIRMLQYMKPKWSLGIILTLCLMIVGGTIYEQYQNREETVRIAGKLGSEPDILINMYKELIEEADPNMTVELKSNFGKTSFVFNALKSDEVDIYPEFTGTVLDSLVSVPESLDASQLSPEETYQEADKRLKEQFDMTLLKPMAYQNTYALAVRDDYAKDHQLTTISDLKAISQQVQAGFTLEFIDRDDGYKGIQSLYDLQFGDVASMEPSLRYEAIGNGDIDITDAYSTDSQLEEYHLKLLEDDQQLFASYQGAPLMRQEFYDDHPKIVEALNQLAGQITEEEMAKMNYAVNVEEKDAQEVAHDYLVAHGLVEEGD</sequence>
<dbReference type="OrthoDB" id="9801163at2"/>
<evidence type="ECO:0000313" key="10">
    <source>
        <dbReference type="EMBL" id="SMC30655.1"/>
    </source>
</evidence>
<dbReference type="GO" id="GO:0031460">
    <property type="term" value="P:glycine betaine transport"/>
    <property type="evidence" value="ECO:0007669"/>
    <property type="project" value="TreeGrafter"/>
</dbReference>
<gene>
    <name evidence="10" type="ORF">SAMN04487984_0238</name>
</gene>
<dbReference type="Proteomes" id="UP000243884">
    <property type="component" value="Unassembled WGS sequence"/>
</dbReference>
<evidence type="ECO:0000256" key="2">
    <source>
        <dbReference type="ARBA" id="ARBA00022448"/>
    </source>
</evidence>
<keyword evidence="2 8" id="KW-0813">Transport</keyword>
<evidence type="ECO:0000256" key="4">
    <source>
        <dbReference type="ARBA" id="ARBA00022989"/>
    </source>
</evidence>
<dbReference type="SUPFAM" id="SSF161098">
    <property type="entry name" value="MetI-like"/>
    <property type="match status" value="1"/>
</dbReference>
<dbReference type="Pfam" id="PF00528">
    <property type="entry name" value="BPD_transp_1"/>
    <property type="match status" value="1"/>
</dbReference>
<feature type="transmembrane region" description="Helical" evidence="8">
    <location>
        <begin position="208"/>
        <end position="226"/>
    </location>
</feature>
<keyword evidence="5 8" id="KW-0472">Membrane</keyword>
<comment type="similarity">
    <text evidence="8">Belongs to the binding-protein-dependent transport system permease family.</text>
</comment>
<organism evidence="10 11">
    <name type="scientific">Aerococcus suis</name>
    <dbReference type="NCBI Taxonomy" id="371602"/>
    <lineage>
        <taxon>Bacteria</taxon>
        <taxon>Bacillati</taxon>
        <taxon>Bacillota</taxon>
        <taxon>Bacilli</taxon>
        <taxon>Lactobacillales</taxon>
        <taxon>Aerococcaceae</taxon>
        <taxon>Aerococcus</taxon>
    </lineage>
</organism>
<dbReference type="Gene3D" id="3.40.190.120">
    <property type="entry name" value="Osmoprotection protein (prox), domain 2"/>
    <property type="match status" value="1"/>
</dbReference>